<sequence>MKKDILSDLVNIVGDENVAENEPMSKHTSFKIGGNADFFMTPRTVEQIKAIITYCVQNTIAYFVIGNGSNLLVSDDGYRGVIIQLYDKFNEIKYANNGQKVIVKAQAGVMLGRLGNELMKKSITGFEFATGIPGTIGGAVMMNAGAYDGEIKNVIINACLMDAYGNIVKLNNSQLELGYRTSIIAKEKYIVLEAEFELEKGNQEEIKNKLNDFTVRRKEKQPLELPSAGSIFKRPQGYYAGKLISDANLVGYTVGGAQVSKKHAGFVVNIGNATAKDIINLTDDVKNKVKEQFGVELELEVKKLGFDK</sequence>
<dbReference type="PANTHER" id="PTHR21071:SF4">
    <property type="entry name" value="UDP-N-ACETYLENOLPYRUVOYLGLUCOSAMINE REDUCTASE"/>
    <property type="match status" value="1"/>
</dbReference>
<comment type="pathway">
    <text evidence="4 16">Cell wall biogenesis; peptidoglycan biosynthesis.</text>
</comment>
<organism evidence="18 19">
    <name type="scientific">[Clostridium] fimetarium</name>
    <dbReference type="NCBI Taxonomy" id="99656"/>
    <lineage>
        <taxon>Bacteria</taxon>
        <taxon>Bacillati</taxon>
        <taxon>Bacillota</taxon>
        <taxon>Clostridia</taxon>
        <taxon>Lachnospirales</taxon>
        <taxon>Lachnospiraceae</taxon>
    </lineage>
</organism>
<feature type="active site" description="Proton donor" evidence="16">
    <location>
        <position position="230"/>
    </location>
</feature>
<keyword evidence="13 16" id="KW-0131">Cell cycle</keyword>
<dbReference type="SUPFAM" id="SSF56176">
    <property type="entry name" value="FAD-binding/transporter-associated domain-like"/>
    <property type="match status" value="1"/>
</dbReference>
<dbReference type="GO" id="GO:0008360">
    <property type="term" value="P:regulation of cell shape"/>
    <property type="evidence" value="ECO:0007669"/>
    <property type="project" value="UniProtKB-KW"/>
</dbReference>
<dbReference type="AlphaFoldDB" id="A0A1I0M954"/>
<evidence type="ECO:0000256" key="14">
    <source>
        <dbReference type="ARBA" id="ARBA00023316"/>
    </source>
</evidence>
<dbReference type="InterPro" id="IPR011601">
    <property type="entry name" value="MurB_C"/>
</dbReference>
<dbReference type="RefSeq" id="WP_092449802.1">
    <property type="nucleotide sequence ID" value="NZ_FOJI01000001.1"/>
</dbReference>
<name>A0A1I0M954_9FIRM</name>
<evidence type="ECO:0000256" key="7">
    <source>
        <dbReference type="ARBA" id="ARBA00022630"/>
    </source>
</evidence>
<dbReference type="Gene3D" id="3.90.78.10">
    <property type="entry name" value="UDP-N-acetylenolpyruvoylglucosamine reductase, C-terminal domain"/>
    <property type="match status" value="1"/>
</dbReference>
<evidence type="ECO:0000256" key="13">
    <source>
        <dbReference type="ARBA" id="ARBA00023306"/>
    </source>
</evidence>
<evidence type="ECO:0000256" key="8">
    <source>
        <dbReference type="ARBA" id="ARBA00022827"/>
    </source>
</evidence>
<keyword evidence="7 16" id="KW-0285">Flavoprotein</keyword>
<dbReference type="Gene3D" id="3.30.43.10">
    <property type="entry name" value="Uridine Diphospho-n-acetylenolpyruvylglucosamine Reductase, domain 2"/>
    <property type="match status" value="1"/>
</dbReference>
<comment type="subcellular location">
    <subcellularLocation>
        <location evidence="3 16">Cytoplasm</location>
    </subcellularLocation>
</comment>
<dbReference type="GO" id="GO:0008762">
    <property type="term" value="F:UDP-N-acetylmuramate dehydrogenase activity"/>
    <property type="evidence" value="ECO:0007669"/>
    <property type="project" value="UniProtKB-UniRule"/>
</dbReference>
<evidence type="ECO:0000256" key="2">
    <source>
        <dbReference type="ARBA" id="ARBA00003921"/>
    </source>
</evidence>
<keyword evidence="19" id="KW-1185">Reference proteome</keyword>
<dbReference type="InterPro" id="IPR036318">
    <property type="entry name" value="FAD-bd_PCMH-like_sf"/>
</dbReference>
<evidence type="ECO:0000256" key="1">
    <source>
        <dbReference type="ARBA" id="ARBA00001974"/>
    </source>
</evidence>
<dbReference type="InterPro" id="IPR016169">
    <property type="entry name" value="FAD-bd_PCMH_sub2"/>
</dbReference>
<comment type="function">
    <text evidence="2 16">Cell wall formation.</text>
</comment>
<dbReference type="EC" id="1.3.1.98" evidence="16"/>
<evidence type="ECO:0000256" key="4">
    <source>
        <dbReference type="ARBA" id="ARBA00004752"/>
    </source>
</evidence>
<keyword evidence="12 16" id="KW-0560">Oxidoreductase</keyword>
<dbReference type="GO" id="GO:0005829">
    <property type="term" value="C:cytosol"/>
    <property type="evidence" value="ECO:0007669"/>
    <property type="project" value="TreeGrafter"/>
</dbReference>
<dbReference type="Pfam" id="PF02873">
    <property type="entry name" value="MurB_C"/>
    <property type="match status" value="1"/>
</dbReference>
<accession>A0A1I0M954</accession>
<dbReference type="Pfam" id="PF01565">
    <property type="entry name" value="FAD_binding_4"/>
    <property type="match status" value="1"/>
</dbReference>
<evidence type="ECO:0000256" key="10">
    <source>
        <dbReference type="ARBA" id="ARBA00022960"/>
    </source>
</evidence>
<keyword evidence="10 16" id="KW-0133">Cell shape</keyword>
<dbReference type="GO" id="GO:0071949">
    <property type="term" value="F:FAD binding"/>
    <property type="evidence" value="ECO:0007669"/>
    <property type="project" value="InterPro"/>
</dbReference>
<comment type="cofactor">
    <cofactor evidence="1 16">
        <name>FAD</name>
        <dbReference type="ChEBI" id="CHEBI:57692"/>
    </cofactor>
</comment>
<feature type="active site" evidence="16">
    <location>
        <position position="180"/>
    </location>
</feature>
<keyword evidence="14 16" id="KW-0961">Cell wall biogenesis/degradation</keyword>
<dbReference type="GO" id="GO:0009252">
    <property type="term" value="P:peptidoglycan biosynthetic process"/>
    <property type="evidence" value="ECO:0007669"/>
    <property type="project" value="UniProtKB-UniRule"/>
</dbReference>
<evidence type="ECO:0000313" key="18">
    <source>
        <dbReference type="EMBL" id="SEV84290.1"/>
    </source>
</evidence>
<dbReference type="EMBL" id="FOJI01000001">
    <property type="protein sequence ID" value="SEV84290.1"/>
    <property type="molecule type" value="Genomic_DNA"/>
</dbReference>
<evidence type="ECO:0000256" key="5">
    <source>
        <dbReference type="ARBA" id="ARBA00022490"/>
    </source>
</evidence>
<gene>
    <name evidence="16" type="primary">murB</name>
    <name evidence="18" type="ORF">SAMN05421659_101267</name>
</gene>
<evidence type="ECO:0000256" key="3">
    <source>
        <dbReference type="ARBA" id="ARBA00004496"/>
    </source>
</evidence>
<dbReference type="UniPathway" id="UPA00219"/>
<dbReference type="InterPro" id="IPR003170">
    <property type="entry name" value="MurB"/>
</dbReference>
<evidence type="ECO:0000256" key="9">
    <source>
        <dbReference type="ARBA" id="ARBA00022857"/>
    </source>
</evidence>
<reference evidence="18 19" key="1">
    <citation type="submission" date="2016-10" db="EMBL/GenBank/DDBJ databases">
        <authorList>
            <person name="de Groot N.N."/>
        </authorList>
    </citation>
    <scope>NUCLEOTIDE SEQUENCE [LARGE SCALE GENOMIC DNA]</scope>
    <source>
        <strain evidence="18 19">DSM 9179</strain>
    </source>
</reference>
<keyword evidence="6 16" id="KW-0132">Cell division</keyword>
<dbReference type="InterPro" id="IPR016166">
    <property type="entry name" value="FAD-bd_PCMH"/>
</dbReference>
<dbReference type="GO" id="GO:0051301">
    <property type="term" value="P:cell division"/>
    <property type="evidence" value="ECO:0007669"/>
    <property type="project" value="UniProtKB-KW"/>
</dbReference>
<dbReference type="PANTHER" id="PTHR21071">
    <property type="entry name" value="UDP-N-ACETYLENOLPYRUVOYLGLUCOSAMINE REDUCTASE"/>
    <property type="match status" value="1"/>
</dbReference>
<feature type="active site" evidence="16">
    <location>
        <position position="300"/>
    </location>
</feature>
<keyword evidence="5 16" id="KW-0963">Cytoplasm</keyword>
<evidence type="ECO:0000256" key="12">
    <source>
        <dbReference type="ARBA" id="ARBA00023002"/>
    </source>
</evidence>
<keyword evidence="9 16" id="KW-0521">NADP</keyword>
<proteinExistence type="inferred from homology"/>
<dbReference type="GO" id="GO:0071555">
    <property type="term" value="P:cell wall organization"/>
    <property type="evidence" value="ECO:0007669"/>
    <property type="project" value="UniProtKB-KW"/>
</dbReference>
<dbReference type="InterPro" id="IPR036635">
    <property type="entry name" value="MurB_C_sf"/>
</dbReference>
<evidence type="ECO:0000313" key="19">
    <source>
        <dbReference type="Proteomes" id="UP000199701"/>
    </source>
</evidence>
<evidence type="ECO:0000256" key="15">
    <source>
        <dbReference type="ARBA" id="ARBA00048914"/>
    </source>
</evidence>
<dbReference type="InterPro" id="IPR016167">
    <property type="entry name" value="FAD-bd_PCMH_sub1"/>
</dbReference>
<dbReference type="OrthoDB" id="9804753at2"/>
<dbReference type="InterPro" id="IPR006094">
    <property type="entry name" value="Oxid_FAD_bind_N"/>
</dbReference>
<evidence type="ECO:0000256" key="6">
    <source>
        <dbReference type="ARBA" id="ARBA00022618"/>
    </source>
</evidence>
<keyword evidence="8 16" id="KW-0274">FAD</keyword>
<dbReference type="Gene3D" id="3.30.465.10">
    <property type="match status" value="1"/>
</dbReference>
<dbReference type="PROSITE" id="PS51387">
    <property type="entry name" value="FAD_PCMH"/>
    <property type="match status" value="1"/>
</dbReference>
<evidence type="ECO:0000259" key="17">
    <source>
        <dbReference type="PROSITE" id="PS51387"/>
    </source>
</evidence>
<dbReference type="SUPFAM" id="SSF56194">
    <property type="entry name" value="Uridine diphospho-N-Acetylenolpyruvylglucosamine reductase, MurB, C-terminal domain"/>
    <property type="match status" value="1"/>
</dbReference>
<comment type="catalytic activity">
    <reaction evidence="15 16">
        <text>UDP-N-acetyl-alpha-D-muramate + NADP(+) = UDP-N-acetyl-3-O-(1-carboxyvinyl)-alpha-D-glucosamine + NADPH + H(+)</text>
        <dbReference type="Rhea" id="RHEA:12248"/>
        <dbReference type="ChEBI" id="CHEBI:15378"/>
        <dbReference type="ChEBI" id="CHEBI:57783"/>
        <dbReference type="ChEBI" id="CHEBI:58349"/>
        <dbReference type="ChEBI" id="CHEBI:68483"/>
        <dbReference type="ChEBI" id="CHEBI:70757"/>
        <dbReference type="EC" id="1.3.1.98"/>
    </reaction>
</comment>
<keyword evidence="11 16" id="KW-0573">Peptidoglycan synthesis</keyword>
<dbReference type="NCBIfam" id="NF010480">
    <property type="entry name" value="PRK13905.1"/>
    <property type="match status" value="1"/>
</dbReference>
<evidence type="ECO:0000256" key="11">
    <source>
        <dbReference type="ARBA" id="ARBA00022984"/>
    </source>
</evidence>
<protein>
    <recommendedName>
        <fullName evidence="16">UDP-N-acetylenolpyruvoylglucosamine reductase</fullName>
        <ecNumber evidence="16">1.3.1.98</ecNumber>
    </recommendedName>
    <alternativeName>
        <fullName evidence="16">UDP-N-acetylmuramate dehydrogenase</fullName>
    </alternativeName>
</protein>
<dbReference type="STRING" id="99656.SAMN05421659_101267"/>
<feature type="domain" description="FAD-binding PCMH-type" evidence="17">
    <location>
        <begin position="31"/>
        <end position="201"/>
    </location>
</feature>
<comment type="similarity">
    <text evidence="16">Belongs to the MurB family.</text>
</comment>
<dbReference type="Proteomes" id="UP000199701">
    <property type="component" value="Unassembled WGS sequence"/>
</dbReference>
<evidence type="ECO:0000256" key="16">
    <source>
        <dbReference type="HAMAP-Rule" id="MF_00037"/>
    </source>
</evidence>
<dbReference type="NCBIfam" id="TIGR00179">
    <property type="entry name" value="murB"/>
    <property type="match status" value="1"/>
</dbReference>
<dbReference type="HAMAP" id="MF_00037">
    <property type="entry name" value="MurB"/>
    <property type="match status" value="1"/>
</dbReference>